<protein>
    <submittedName>
        <fullName evidence="3">Glycosyl transferase</fullName>
    </submittedName>
</protein>
<keyword evidence="4" id="KW-1185">Reference proteome</keyword>
<dbReference type="Proteomes" id="UP000623608">
    <property type="component" value="Unassembled WGS sequence"/>
</dbReference>
<dbReference type="PANTHER" id="PTHR45947:SF3">
    <property type="entry name" value="SULFOQUINOVOSYL TRANSFERASE SQD2"/>
    <property type="match status" value="1"/>
</dbReference>
<reference evidence="3" key="1">
    <citation type="submission" date="2021-01" db="EMBL/GenBank/DDBJ databases">
        <title>Whole genome shotgun sequence of Actinoplanes tereljensis NBRC 105297.</title>
        <authorList>
            <person name="Komaki H."/>
            <person name="Tamura T."/>
        </authorList>
    </citation>
    <scope>NUCLEOTIDE SEQUENCE</scope>
    <source>
        <strain evidence="3">NBRC 105297</strain>
    </source>
</reference>
<feature type="domain" description="Glycosyl transferase family 1" evidence="2">
    <location>
        <begin position="138"/>
        <end position="283"/>
    </location>
</feature>
<dbReference type="CDD" id="cd03801">
    <property type="entry name" value="GT4_PimA-like"/>
    <property type="match status" value="1"/>
</dbReference>
<evidence type="ECO:0000313" key="3">
    <source>
        <dbReference type="EMBL" id="GIF22526.1"/>
    </source>
</evidence>
<evidence type="ECO:0000259" key="2">
    <source>
        <dbReference type="Pfam" id="PF00534"/>
    </source>
</evidence>
<sequence length="306" mass="32123">MRDVHEIAIGGSWPVPAAPARAALDRALRDIPDKSDVLIDGLVACGVPELLEPHRHRLRLIVLVHLPLSDETGLDAAEAARLREKERATLHLATRVIATSNAAAQRISDMHDLTDVAVAVPGVDPAPLAAPSADGGRLLCVAAVTPRKGQDLLVTALELDLAELSWSCTFVGALIRPVAHTSANIRFTGPKAGVDLDAAYANADLFVLPSRAETYGMVVTEALARGLPVLATDVGGVAEALGHAPDGTLPGFLIPPDDPTALAAALHRWLTEPALRAELRASAAARRETLPTWTDTARHISAALNA</sequence>
<gene>
    <name evidence="3" type="ORF">Ate02nite_52560</name>
</gene>
<dbReference type="InterPro" id="IPR050194">
    <property type="entry name" value="Glycosyltransferase_grp1"/>
</dbReference>
<evidence type="ECO:0000313" key="4">
    <source>
        <dbReference type="Proteomes" id="UP000623608"/>
    </source>
</evidence>
<dbReference type="Gene3D" id="3.40.50.2000">
    <property type="entry name" value="Glycogen Phosphorylase B"/>
    <property type="match status" value="2"/>
</dbReference>
<dbReference type="SUPFAM" id="SSF53756">
    <property type="entry name" value="UDP-Glycosyltransferase/glycogen phosphorylase"/>
    <property type="match status" value="1"/>
</dbReference>
<organism evidence="3 4">
    <name type="scientific">Paractinoplanes tereljensis</name>
    <dbReference type="NCBI Taxonomy" id="571912"/>
    <lineage>
        <taxon>Bacteria</taxon>
        <taxon>Bacillati</taxon>
        <taxon>Actinomycetota</taxon>
        <taxon>Actinomycetes</taxon>
        <taxon>Micromonosporales</taxon>
        <taxon>Micromonosporaceae</taxon>
        <taxon>Paractinoplanes</taxon>
    </lineage>
</organism>
<dbReference type="EMBL" id="BOMY01000034">
    <property type="protein sequence ID" value="GIF22526.1"/>
    <property type="molecule type" value="Genomic_DNA"/>
</dbReference>
<dbReference type="GO" id="GO:0016757">
    <property type="term" value="F:glycosyltransferase activity"/>
    <property type="evidence" value="ECO:0007669"/>
    <property type="project" value="InterPro"/>
</dbReference>
<dbReference type="InterPro" id="IPR001296">
    <property type="entry name" value="Glyco_trans_1"/>
</dbReference>
<dbReference type="AlphaFoldDB" id="A0A919NR45"/>
<keyword evidence="1 3" id="KW-0808">Transferase</keyword>
<evidence type="ECO:0000256" key="1">
    <source>
        <dbReference type="ARBA" id="ARBA00022679"/>
    </source>
</evidence>
<name>A0A919NR45_9ACTN</name>
<proteinExistence type="predicted"/>
<accession>A0A919NR45</accession>
<comment type="caution">
    <text evidence="3">The sequence shown here is derived from an EMBL/GenBank/DDBJ whole genome shotgun (WGS) entry which is preliminary data.</text>
</comment>
<dbReference type="PANTHER" id="PTHR45947">
    <property type="entry name" value="SULFOQUINOVOSYL TRANSFERASE SQD2"/>
    <property type="match status" value="1"/>
</dbReference>
<dbReference type="Pfam" id="PF00534">
    <property type="entry name" value="Glycos_transf_1"/>
    <property type="match status" value="1"/>
</dbReference>